<protein>
    <submittedName>
        <fullName evidence="1">Uncharacterized protein</fullName>
    </submittedName>
</protein>
<dbReference type="EMBL" id="QHKM01000016">
    <property type="protein sequence ID" value="RAK62179.1"/>
    <property type="molecule type" value="Genomic_DNA"/>
</dbReference>
<dbReference type="AlphaFoldDB" id="A0A328B5M8"/>
<comment type="caution">
    <text evidence="1">The sequence shown here is derived from an EMBL/GenBank/DDBJ whole genome shotgun (WGS) entry which is preliminary data.</text>
</comment>
<sequence length="129" mass="14788">MRPDLEEAFIRKFIVKNRRPSYLYFLERGKSNGHIASMLQHGQHLDHSLFRELRTHPDKSKAEVVRKALDLKLKSGYIISFDDRINGLELPTEQAIDTVVGQESTLLILGSNQLVYLETEHPSPGYLSL</sequence>
<evidence type="ECO:0000313" key="1">
    <source>
        <dbReference type="EMBL" id="RAK62179.1"/>
    </source>
</evidence>
<evidence type="ECO:0000313" key="2">
    <source>
        <dbReference type="Proteomes" id="UP000248553"/>
    </source>
</evidence>
<dbReference type="RefSeq" id="WP_111480766.1">
    <property type="nucleotide sequence ID" value="NZ_QHKM01000016.1"/>
</dbReference>
<proteinExistence type="predicted"/>
<keyword evidence="2" id="KW-1185">Reference proteome</keyword>
<reference evidence="2" key="1">
    <citation type="submission" date="2018-05" db="EMBL/GenBank/DDBJ databases">
        <authorList>
            <person name="Nie L."/>
        </authorList>
    </citation>
    <scope>NUCLEOTIDE SEQUENCE [LARGE SCALE GENOMIC DNA]</scope>
    <source>
        <strain evidence="2">NL</strain>
    </source>
</reference>
<name>A0A328B5M8_9BACT</name>
<dbReference type="Proteomes" id="UP000248553">
    <property type="component" value="Unassembled WGS sequence"/>
</dbReference>
<accession>A0A328B5M8</accession>
<dbReference type="OrthoDB" id="886503at2"/>
<gene>
    <name evidence="1" type="ORF">DLM85_24180</name>
</gene>
<organism evidence="1 2">
    <name type="scientific">Hymenobacter edaphi</name>
    <dbReference type="NCBI Taxonomy" id="2211146"/>
    <lineage>
        <taxon>Bacteria</taxon>
        <taxon>Pseudomonadati</taxon>
        <taxon>Bacteroidota</taxon>
        <taxon>Cytophagia</taxon>
        <taxon>Cytophagales</taxon>
        <taxon>Hymenobacteraceae</taxon>
        <taxon>Hymenobacter</taxon>
    </lineage>
</organism>